<dbReference type="Pfam" id="PF12375">
    <property type="entry name" value="DUF3653"/>
    <property type="match status" value="1"/>
</dbReference>
<dbReference type="HOGENOM" id="CLU_1701252_0_0_4"/>
<dbReference type="AlphaFoldDB" id="A0A076PQX9"/>
<gene>
    <name evidence="1" type="ORF">O987_14922</name>
</gene>
<dbReference type="Gene3D" id="1.10.260.40">
    <property type="entry name" value="lambda repressor-like DNA-binding domains"/>
    <property type="match status" value="1"/>
</dbReference>
<sequence length="154" mass="17272">MYRSLGMDLHGCAQFLHVSTRTVHNWESGKHDIPYATYRLMRLLNFMELPGKAWQGWCFAGGKLISPEGRSFEGKDSSWWGLLLLRARVNDRLTQRLGVEGAARTVTGAAGADRVAGGVVPRPTDVSVGRREAPALDLSHRHFGTWRERNGRRD</sequence>
<accession>A0A076PQX9</accession>
<proteinExistence type="predicted"/>
<protein>
    <submittedName>
        <fullName evidence="1">Uncharacterized protein</fullName>
    </submittedName>
</protein>
<dbReference type="GO" id="GO:0003677">
    <property type="term" value="F:DNA binding"/>
    <property type="evidence" value="ECO:0007669"/>
    <property type="project" value="InterPro"/>
</dbReference>
<dbReference type="InterPro" id="IPR021077">
    <property type="entry name" value="Phage_phi-Lf_Orf112"/>
</dbReference>
<dbReference type="Proteomes" id="UP000028782">
    <property type="component" value="Chromosome"/>
</dbReference>
<name>A0A076PQX9_COMTE</name>
<dbReference type="EMBL" id="CP006704">
    <property type="protein sequence ID" value="AIJ47096.1"/>
    <property type="molecule type" value="Genomic_DNA"/>
</dbReference>
<dbReference type="NCBIfam" id="NF040522">
    <property type="entry name" value="VC1465_fam"/>
    <property type="match status" value="1"/>
</dbReference>
<reference evidence="1 2" key="1">
    <citation type="journal article" date="2014" name="Genome Announc.">
        <title>Complete Genome Sequence of Polychlorinated Biphenyl Degrader Comamonas testosteroni TK102 (NBRC 109938).</title>
        <authorList>
            <person name="Fukuda K."/>
            <person name="Hosoyama A."/>
            <person name="Tsuchikane K."/>
            <person name="Ohji S."/>
            <person name="Yamazoe A."/>
            <person name="Fujita N."/>
            <person name="Shintani M."/>
            <person name="Kimbara K."/>
        </authorList>
    </citation>
    <scope>NUCLEOTIDE SEQUENCE [LARGE SCALE GENOMIC DNA]</scope>
    <source>
        <strain evidence="1">TK102</strain>
    </source>
</reference>
<evidence type="ECO:0000313" key="2">
    <source>
        <dbReference type="Proteomes" id="UP000028782"/>
    </source>
</evidence>
<organism evidence="1 2">
    <name type="scientific">Comamonas testosteroni TK102</name>
    <dbReference type="NCBI Taxonomy" id="1392005"/>
    <lineage>
        <taxon>Bacteria</taxon>
        <taxon>Pseudomonadati</taxon>
        <taxon>Pseudomonadota</taxon>
        <taxon>Betaproteobacteria</taxon>
        <taxon>Burkholderiales</taxon>
        <taxon>Comamonadaceae</taxon>
        <taxon>Comamonas</taxon>
    </lineage>
</organism>
<dbReference type="KEGG" id="ctes:O987_14922"/>
<dbReference type="InterPro" id="IPR010982">
    <property type="entry name" value="Lambda_DNA-bd_dom_sf"/>
</dbReference>
<evidence type="ECO:0000313" key="1">
    <source>
        <dbReference type="EMBL" id="AIJ47096.1"/>
    </source>
</evidence>